<evidence type="ECO:0000313" key="9">
    <source>
        <dbReference type="Proteomes" id="UP000287239"/>
    </source>
</evidence>
<dbReference type="GO" id="GO:0005886">
    <property type="term" value="C:plasma membrane"/>
    <property type="evidence" value="ECO:0007669"/>
    <property type="project" value="UniProtKB-SubCell"/>
</dbReference>
<comment type="subcellular location">
    <subcellularLocation>
        <location evidence="1">Cell membrane</location>
        <topology evidence="1">Multi-pass membrane protein</topology>
    </subcellularLocation>
</comment>
<evidence type="ECO:0000256" key="3">
    <source>
        <dbReference type="ARBA" id="ARBA00022475"/>
    </source>
</evidence>
<evidence type="ECO:0000256" key="1">
    <source>
        <dbReference type="ARBA" id="ARBA00004651"/>
    </source>
</evidence>
<evidence type="ECO:0000256" key="4">
    <source>
        <dbReference type="ARBA" id="ARBA00022692"/>
    </source>
</evidence>
<feature type="transmembrane region" description="Helical" evidence="7">
    <location>
        <begin position="129"/>
        <end position="148"/>
    </location>
</feature>
<dbReference type="Proteomes" id="UP000287239">
    <property type="component" value="Unassembled WGS sequence"/>
</dbReference>
<keyword evidence="5 7" id="KW-1133">Transmembrane helix</keyword>
<dbReference type="GO" id="GO:0015109">
    <property type="term" value="F:chromate transmembrane transporter activity"/>
    <property type="evidence" value="ECO:0007669"/>
    <property type="project" value="InterPro"/>
</dbReference>
<comment type="caution">
    <text evidence="8">The sequence shown here is derived from an EMBL/GenBank/DDBJ whole genome shotgun (WGS) entry which is preliminary data.</text>
</comment>
<evidence type="ECO:0000256" key="2">
    <source>
        <dbReference type="ARBA" id="ARBA00005262"/>
    </source>
</evidence>
<dbReference type="GeneID" id="98566843"/>
<dbReference type="EMBL" id="NGJU01000001">
    <property type="protein sequence ID" value="RST97818.1"/>
    <property type="molecule type" value="Genomic_DNA"/>
</dbReference>
<keyword evidence="9" id="KW-1185">Reference proteome</keyword>
<dbReference type="InterPro" id="IPR052518">
    <property type="entry name" value="CHR_Transporter"/>
</dbReference>
<feature type="transmembrane region" description="Helical" evidence="7">
    <location>
        <begin position="64"/>
        <end position="91"/>
    </location>
</feature>
<proteinExistence type="inferred from homology"/>
<gene>
    <name evidence="8" type="ORF">CBF35_00560</name>
</gene>
<dbReference type="PANTHER" id="PTHR43663:SF1">
    <property type="entry name" value="CHROMATE TRANSPORTER"/>
    <property type="match status" value="1"/>
</dbReference>
<accession>A0A429ZVR5</accession>
<protein>
    <recommendedName>
        <fullName evidence="10">Chromate transporter</fullName>
    </recommendedName>
</protein>
<feature type="transmembrane region" description="Helical" evidence="7">
    <location>
        <begin position="7"/>
        <end position="28"/>
    </location>
</feature>
<evidence type="ECO:0000256" key="5">
    <source>
        <dbReference type="ARBA" id="ARBA00022989"/>
    </source>
</evidence>
<organism evidence="8 9">
    <name type="scientific">Vagococcus salmoninarum</name>
    <dbReference type="NCBI Taxonomy" id="2739"/>
    <lineage>
        <taxon>Bacteria</taxon>
        <taxon>Bacillati</taxon>
        <taxon>Bacillota</taxon>
        <taxon>Bacilli</taxon>
        <taxon>Lactobacillales</taxon>
        <taxon>Enterococcaceae</taxon>
        <taxon>Vagococcus</taxon>
    </lineage>
</organism>
<name>A0A429ZVR5_9ENTE</name>
<evidence type="ECO:0008006" key="10">
    <source>
        <dbReference type="Google" id="ProtNLM"/>
    </source>
</evidence>
<feature type="transmembrane region" description="Helical" evidence="7">
    <location>
        <begin position="103"/>
        <end position="123"/>
    </location>
</feature>
<dbReference type="AlphaFoldDB" id="A0A429ZVR5"/>
<evidence type="ECO:0000256" key="7">
    <source>
        <dbReference type="SAM" id="Phobius"/>
    </source>
</evidence>
<reference evidence="8 9" key="1">
    <citation type="submission" date="2017-05" db="EMBL/GenBank/DDBJ databases">
        <title>Vagococcus spp. assemblies.</title>
        <authorList>
            <person name="Gulvik C.A."/>
        </authorList>
    </citation>
    <scope>NUCLEOTIDE SEQUENCE [LARGE SCALE GENOMIC DNA]</scope>
    <source>
        <strain evidence="8 9">NCFB 2777</strain>
    </source>
</reference>
<evidence type="ECO:0000256" key="6">
    <source>
        <dbReference type="ARBA" id="ARBA00023136"/>
    </source>
</evidence>
<keyword evidence="3" id="KW-1003">Cell membrane</keyword>
<keyword evidence="6 7" id="KW-0472">Membrane</keyword>
<dbReference type="Pfam" id="PF02417">
    <property type="entry name" value="Chromate_transp"/>
    <property type="match status" value="1"/>
</dbReference>
<keyword evidence="4 7" id="KW-0812">Transmembrane</keyword>
<dbReference type="PANTHER" id="PTHR43663">
    <property type="entry name" value="CHROMATE TRANSPORT PROTEIN-RELATED"/>
    <property type="match status" value="1"/>
</dbReference>
<sequence>MKILILIFLKIGFLGFGGGYAMLSLIFADAKKLGITTQQFADLNALDFLAPGPIAVNSATYVGYITYGFTGAVAATLAVCTSSFVFSSLLLKYEATFFAKPVLAKFLNLTKIAALGMIIAVALNLLFDALIPSSLPLISLVGISIAEIGRFKYKLNTLLVLALAGGAGALLYFMS</sequence>
<dbReference type="InterPro" id="IPR003370">
    <property type="entry name" value="Chromate_transpt"/>
</dbReference>
<dbReference type="RefSeq" id="WP_126777939.1">
    <property type="nucleotide sequence ID" value="NZ_NGJU01000001.1"/>
</dbReference>
<evidence type="ECO:0000313" key="8">
    <source>
        <dbReference type="EMBL" id="RST97818.1"/>
    </source>
</evidence>
<dbReference type="OrthoDB" id="9027281at2"/>
<comment type="similarity">
    <text evidence="2">Belongs to the chromate ion transporter (CHR) (TC 2.A.51) family.</text>
</comment>
<feature type="transmembrane region" description="Helical" evidence="7">
    <location>
        <begin position="155"/>
        <end position="174"/>
    </location>
</feature>